<dbReference type="AlphaFoldDB" id="A0A9Q8PLC0"/>
<dbReference type="EMBL" id="CP090174">
    <property type="protein sequence ID" value="UJO24499.1"/>
    <property type="molecule type" value="Genomic_DNA"/>
</dbReference>
<sequence length="210" mass="24350">MSSKQPTEQKPCFFLKIAGELRNRIYREVLLQPAPIDYGDKGYIRPALLNTCKAIRSEALKIYYYENSFHTDVWAYNASGMYRFRTSLEPIGVNYEKIEEMTTTCFDLASWSNLMEWLRQYHADLNDWRITYKEEEDEDYDRARLQEALSQMFDVVEGLGGMEWEQVEQEMGSLDMLESQFIGLILNKTPSLSLIEALDSVQSGAFAPTS</sequence>
<reference evidence="1" key="1">
    <citation type="submission" date="2021-12" db="EMBL/GenBank/DDBJ databases">
        <authorList>
            <person name="Zaccaron A."/>
            <person name="Stergiopoulos I."/>
        </authorList>
    </citation>
    <scope>NUCLEOTIDE SEQUENCE</scope>
    <source>
        <strain evidence="1">Race5_Kim</strain>
    </source>
</reference>
<proteinExistence type="predicted"/>
<dbReference type="GeneID" id="71993706"/>
<dbReference type="Proteomes" id="UP000756132">
    <property type="component" value="Chromosome 12"/>
</dbReference>
<evidence type="ECO:0000313" key="2">
    <source>
        <dbReference type="Proteomes" id="UP000756132"/>
    </source>
</evidence>
<dbReference type="RefSeq" id="XP_047768865.1">
    <property type="nucleotide sequence ID" value="XM_047912976.1"/>
</dbReference>
<protein>
    <submittedName>
        <fullName evidence="1">Uncharacterized protein</fullName>
    </submittedName>
</protein>
<organism evidence="1 2">
    <name type="scientific">Passalora fulva</name>
    <name type="common">Tomato leaf mold</name>
    <name type="synonym">Cladosporium fulvum</name>
    <dbReference type="NCBI Taxonomy" id="5499"/>
    <lineage>
        <taxon>Eukaryota</taxon>
        <taxon>Fungi</taxon>
        <taxon>Dikarya</taxon>
        <taxon>Ascomycota</taxon>
        <taxon>Pezizomycotina</taxon>
        <taxon>Dothideomycetes</taxon>
        <taxon>Dothideomycetidae</taxon>
        <taxon>Mycosphaerellales</taxon>
        <taxon>Mycosphaerellaceae</taxon>
        <taxon>Fulvia</taxon>
    </lineage>
</organism>
<keyword evidence="2" id="KW-1185">Reference proteome</keyword>
<evidence type="ECO:0000313" key="1">
    <source>
        <dbReference type="EMBL" id="UJO24499.1"/>
    </source>
</evidence>
<gene>
    <name evidence="1" type="ORF">CLAFUR5_13828</name>
</gene>
<accession>A0A9Q8PLC0</accession>
<reference evidence="1" key="2">
    <citation type="journal article" date="2022" name="Microb. Genom.">
        <title>A chromosome-scale genome assembly of the tomato pathogen Cladosporium fulvum reveals a compartmentalized genome architecture and the presence of a dispensable chromosome.</title>
        <authorList>
            <person name="Zaccaron A.Z."/>
            <person name="Chen L.H."/>
            <person name="Samaras A."/>
            <person name="Stergiopoulos I."/>
        </authorList>
    </citation>
    <scope>NUCLEOTIDE SEQUENCE</scope>
    <source>
        <strain evidence="1">Race5_Kim</strain>
    </source>
</reference>
<name>A0A9Q8PLC0_PASFU</name>
<dbReference type="KEGG" id="ffu:CLAFUR5_13828"/>
<dbReference type="OrthoDB" id="2951834at2759"/>